<feature type="compositionally biased region" description="Low complexity" evidence="7">
    <location>
        <begin position="601"/>
        <end position="610"/>
    </location>
</feature>
<feature type="region of interest" description="Disordered" evidence="7">
    <location>
        <begin position="697"/>
        <end position="737"/>
    </location>
</feature>
<sequence length="966" mass="104110">MTTLPRPARPTLCPPTGSLPAIPMPKTRKSTIGLSSAAAAAASGPTTPRSGLRTPSSSLHSPTRSNSGVNAASKTLRKTVSINSFPQPPRGDNRSNSLPPSPLFASELSKRNSTRKSKTSMGSPLSSSLGFSSTISEGKSIPTTGNRTSDGFISVSSPPHSRTSSAQDSYSTSATTYDDPADISQNTQDTMASVSTGGKKADGKGNVIVSVRVRPTGNSPDRNDGEWLVDGRSSTISYNGKETGDYTYDNVFSTHDNNSRVYDHCAKRLVRRVMEGYHGTVFAYGMTGTGKTFSMQGTASSPGVIPLAITDIFSYIRETPSREFLLRVSYLEIYNERIQDLLSMPTASGPGGAGQQEEIKLREDAKRGVYATPLKEEIVQSPTQLLRVIARGDQARRTASTQFNSRSSRSHAVVQIVVESRERVPGGVETGSKRSGLLPGGVRVSTLSLIDLAGSEKAAESKERRQEGSHINKSLLTLGTVISKLSEQREGKGSDKEGKHLPYRDSKLTRLLQGALSGNSLVSILCTIQTGVANATAHATHITETLNTLKFASRARNSIVSHAKRAEEALGAGGEGGARVLLERYRMEIQELRSQLETQQKNGGKSGSSSDKSELDLQRDAEEERLRELEAESRHEEQILEMQLARTALKERIDHLNKLILSSKSIGVNTSGSYSSLGMRFSTMSQVSIRSSIAPSIASRSMNDRTSSMTSTSTIGRRSSAGGNNRLSGDALPTTEDDESFGEFGDGTASMAAQNRALQADLVDKNRYIATLEKRLIQARRASSSRTSVGLSTPNKGIMVGEDHSVAALLKEKDSEIAELRARLDDKDRMLSALRSATRSREVAESSFEARSPQSERLSGSSNFFSTQAPSPAPTMMIAAPKRLNKTTDDIRILDEMISDRIDSGHIVRNARGSVRVNDRSLRNARSQSSRERALPPSQEPSPTRIVASETLADLPETTKPVAIEI</sequence>
<name>A0ABR3YCH3_9PEZI</name>
<comment type="similarity">
    <text evidence="5 6">Belongs to the TRAFAC class myosin-kinesin ATPase superfamily. Kinesin family.</text>
</comment>
<dbReference type="InterPro" id="IPR019821">
    <property type="entry name" value="Kinesin_motor_CS"/>
</dbReference>
<dbReference type="Proteomes" id="UP001583280">
    <property type="component" value="Unassembled WGS sequence"/>
</dbReference>
<reference evidence="9 10" key="1">
    <citation type="journal article" date="2024" name="IMA Fungus">
        <title>IMA Genome - F19 : A genome assembly and annotation guide to empower mycologists, including annotated draft genome sequences of Ceratocystis pirilliformis, Diaporthe australafricana, Fusarium ophioides, Paecilomyces lecythidis, and Sporothrix stenoceras.</title>
        <authorList>
            <person name="Aylward J."/>
            <person name="Wilson A.M."/>
            <person name="Visagie C.M."/>
            <person name="Spraker J."/>
            <person name="Barnes I."/>
            <person name="Buitendag C."/>
            <person name="Ceriani C."/>
            <person name="Del Mar Angel L."/>
            <person name="du Plessis D."/>
            <person name="Fuchs T."/>
            <person name="Gasser K."/>
            <person name="Kramer D."/>
            <person name="Li W."/>
            <person name="Munsamy K."/>
            <person name="Piso A."/>
            <person name="Price J.L."/>
            <person name="Sonnekus B."/>
            <person name="Thomas C."/>
            <person name="van der Nest A."/>
            <person name="van Dijk A."/>
            <person name="van Heerden A."/>
            <person name="van Vuuren N."/>
            <person name="Yilmaz N."/>
            <person name="Duong T.A."/>
            <person name="van der Merwe N.A."/>
            <person name="Wingfield M.J."/>
            <person name="Wingfield B.D."/>
        </authorList>
    </citation>
    <scope>NUCLEOTIDE SEQUENCE [LARGE SCALE GENOMIC DNA]</scope>
    <source>
        <strain evidence="9 10">CMW 12675</strain>
    </source>
</reference>
<feature type="compositionally biased region" description="Low complexity" evidence="7">
    <location>
        <begin position="154"/>
        <end position="165"/>
    </location>
</feature>
<gene>
    <name evidence="9" type="primary">KIP2</name>
    <name evidence="9" type="ORF">Cpir12675_006930</name>
</gene>
<dbReference type="SUPFAM" id="SSF52540">
    <property type="entry name" value="P-loop containing nucleoside triphosphate hydrolases"/>
    <property type="match status" value="1"/>
</dbReference>
<feature type="region of interest" description="Disordered" evidence="7">
    <location>
        <begin position="596"/>
        <end position="633"/>
    </location>
</feature>
<feature type="region of interest" description="Disordered" evidence="7">
    <location>
        <begin position="918"/>
        <end position="966"/>
    </location>
</feature>
<keyword evidence="1 5" id="KW-0547">Nucleotide-binding</keyword>
<protein>
    <recommendedName>
        <fullName evidence="6">Kinesin-like protein</fullName>
    </recommendedName>
</protein>
<organism evidence="9 10">
    <name type="scientific">Ceratocystis pirilliformis</name>
    <dbReference type="NCBI Taxonomy" id="259994"/>
    <lineage>
        <taxon>Eukaryota</taxon>
        <taxon>Fungi</taxon>
        <taxon>Dikarya</taxon>
        <taxon>Ascomycota</taxon>
        <taxon>Pezizomycotina</taxon>
        <taxon>Sordariomycetes</taxon>
        <taxon>Hypocreomycetidae</taxon>
        <taxon>Microascales</taxon>
        <taxon>Ceratocystidaceae</taxon>
        <taxon>Ceratocystis</taxon>
    </lineage>
</organism>
<proteinExistence type="inferred from homology"/>
<feature type="domain" description="Kinesin motor" evidence="8">
    <location>
        <begin position="206"/>
        <end position="558"/>
    </location>
</feature>
<feature type="region of interest" description="Disordered" evidence="7">
    <location>
        <begin position="836"/>
        <end position="874"/>
    </location>
</feature>
<evidence type="ECO:0000313" key="10">
    <source>
        <dbReference type="Proteomes" id="UP001583280"/>
    </source>
</evidence>
<dbReference type="SMART" id="SM00129">
    <property type="entry name" value="KISc"/>
    <property type="match status" value="1"/>
</dbReference>
<feature type="region of interest" description="Disordered" evidence="7">
    <location>
        <begin position="1"/>
        <end position="185"/>
    </location>
</feature>
<evidence type="ECO:0000256" key="7">
    <source>
        <dbReference type="SAM" id="MobiDB-lite"/>
    </source>
</evidence>
<dbReference type="EMBL" id="JAWDJO010000432">
    <property type="protein sequence ID" value="KAL1886015.1"/>
    <property type="molecule type" value="Genomic_DNA"/>
</dbReference>
<feature type="compositionally biased region" description="Low complexity" evidence="7">
    <location>
        <begin position="119"/>
        <end position="136"/>
    </location>
</feature>
<dbReference type="PROSITE" id="PS50067">
    <property type="entry name" value="KINESIN_MOTOR_2"/>
    <property type="match status" value="1"/>
</dbReference>
<feature type="compositionally biased region" description="Polar residues" evidence="7">
    <location>
        <begin position="704"/>
        <end position="727"/>
    </location>
</feature>
<keyword evidence="2 5" id="KW-0067">ATP-binding</keyword>
<evidence type="ECO:0000259" key="8">
    <source>
        <dbReference type="PROSITE" id="PS50067"/>
    </source>
</evidence>
<dbReference type="Pfam" id="PF00225">
    <property type="entry name" value="Kinesin"/>
    <property type="match status" value="1"/>
</dbReference>
<keyword evidence="4 5" id="KW-0505">Motor protein</keyword>
<dbReference type="PANTHER" id="PTHR47968">
    <property type="entry name" value="CENTROMERE PROTEIN E"/>
    <property type="match status" value="1"/>
</dbReference>
<evidence type="ECO:0000256" key="2">
    <source>
        <dbReference type="ARBA" id="ARBA00022840"/>
    </source>
</evidence>
<evidence type="ECO:0000256" key="4">
    <source>
        <dbReference type="ARBA" id="ARBA00023175"/>
    </source>
</evidence>
<accession>A0ABR3YCH3</accession>
<feature type="compositionally biased region" description="Polar residues" evidence="7">
    <location>
        <begin position="166"/>
        <end position="176"/>
    </location>
</feature>
<feature type="compositionally biased region" description="Basic and acidic residues" evidence="7">
    <location>
        <begin position="611"/>
        <end position="633"/>
    </location>
</feature>
<comment type="caution">
    <text evidence="9">The sequence shown here is derived from an EMBL/GenBank/DDBJ whole genome shotgun (WGS) entry which is preliminary data.</text>
</comment>
<keyword evidence="10" id="KW-1185">Reference proteome</keyword>
<dbReference type="PROSITE" id="PS00411">
    <property type="entry name" value="KINESIN_MOTOR_1"/>
    <property type="match status" value="1"/>
</dbReference>
<dbReference type="InterPro" id="IPR027417">
    <property type="entry name" value="P-loop_NTPase"/>
</dbReference>
<dbReference type="PANTHER" id="PTHR47968:SF75">
    <property type="entry name" value="CENTROMERE-ASSOCIATED PROTEIN E"/>
    <property type="match status" value="1"/>
</dbReference>
<dbReference type="PRINTS" id="PR00380">
    <property type="entry name" value="KINESINHEAVY"/>
</dbReference>
<feature type="compositionally biased region" description="Polar residues" evidence="7">
    <location>
        <begin position="852"/>
        <end position="870"/>
    </location>
</feature>
<evidence type="ECO:0000256" key="3">
    <source>
        <dbReference type="ARBA" id="ARBA00023054"/>
    </source>
</evidence>
<feature type="compositionally biased region" description="Polar residues" evidence="7">
    <location>
        <begin position="44"/>
        <end position="85"/>
    </location>
</feature>
<dbReference type="InterPro" id="IPR036961">
    <property type="entry name" value="Kinesin_motor_dom_sf"/>
</dbReference>
<evidence type="ECO:0000256" key="5">
    <source>
        <dbReference type="PROSITE-ProRule" id="PRU00283"/>
    </source>
</evidence>
<evidence type="ECO:0000256" key="6">
    <source>
        <dbReference type="RuleBase" id="RU000394"/>
    </source>
</evidence>
<dbReference type="InterPro" id="IPR027640">
    <property type="entry name" value="Kinesin-like_fam"/>
</dbReference>
<evidence type="ECO:0000313" key="9">
    <source>
        <dbReference type="EMBL" id="KAL1886015.1"/>
    </source>
</evidence>
<feature type="compositionally biased region" description="Polar residues" evidence="7">
    <location>
        <begin position="141"/>
        <end position="151"/>
    </location>
</feature>
<feature type="binding site" evidence="5">
    <location>
        <begin position="285"/>
        <end position="292"/>
    </location>
    <ligand>
        <name>ATP</name>
        <dbReference type="ChEBI" id="CHEBI:30616"/>
    </ligand>
</feature>
<dbReference type="InterPro" id="IPR001752">
    <property type="entry name" value="Kinesin_motor_dom"/>
</dbReference>
<dbReference type="Gene3D" id="3.40.850.10">
    <property type="entry name" value="Kinesin motor domain"/>
    <property type="match status" value="1"/>
</dbReference>
<evidence type="ECO:0000256" key="1">
    <source>
        <dbReference type="ARBA" id="ARBA00022741"/>
    </source>
</evidence>
<keyword evidence="6" id="KW-0493">Microtubule</keyword>
<keyword evidence="3" id="KW-0175">Coiled coil</keyword>